<gene>
    <name evidence="1" type="ORF">ANN_22842</name>
</gene>
<evidence type="ECO:0000313" key="2">
    <source>
        <dbReference type="Proteomes" id="UP001148838"/>
    </source>
</evidence>
<proteinExistence type="predicted"/>
<keyword evidence="2" id="KW-1185">Reference proteome</keyword>
<reference evidence="1 2" key="1">
    <citation type="journal article" date="2022" name="Allergy">
        <title>Genome assembly and annotation of Periplaneta americana reveal a comprehensive cockroach allergen profile.</title>
        <authorList>
            <person name="Wang L."/>
            <person name="Xiong Q."/>
            <person name="Saelim N."/>
            <person name="Wang L."/>
            <person name="Nong W."/>
            <person name="Wan A.T."/>
            <person name="Shi M."/>
            <person name="Liu X."/>
            <person name="Cao Q."/>
            <person name="Hui J.H.L."/>
            <person name="Sookrung N."/>
            <person name="Leung T.F."/>
            <person name="Tungtrongchitr A."/>
            <person name="Tsui S.K.W."/>
        </authorList>
    </citation>
    <scope>NUCLEOTIDE SEQUENCE [LARGE SCALE GENOMIC DNA]</scope>
    <source>
        <strain evidence="1">PWHHKU_190912</strain>
    </source>
</reference>
<protein>
    <submittedName>
        <fullName evidence="1">Uncharacterized protein</fullName>
    </submittedName>
</protein>
<dbReference type="EMBL" id="JAJSOF020000025">
    <property type="protein sequence ID" value="KAJ4434290.1"/>
    <property type="molecule type" value="Genomic_DNA"/>
</dbReference>
<dbReference type="Proteomes" id="UP001148838">
    <property type="component" value="Unassembled WGS sequence"/>
</dbReference>
<evidence type="ECO:0000313" key="1">
    <source>
        <dbReference type="EMBL" id="KAJ4434290.1"/>
    </source>
</evidence>
<accession>A0ABQ8SJG2</accession>
<organism evidence="1 2">
    <name type="scientific">Periplaneta americana</name>
    <name type="common">American cockroach</name>
    <name type="synonym">Blatta americana</name>
    <dbReference type="NCBI Taxonomy" id="6978"/>
    <lineage>
        <taxon>Eukaryota</taxon>
        <taxon>Metazoa</taxon>
        <taxon>Ecdysozoa</taxon>
        <taxon>Arthropoda</taxon>
        <taxon>Hexapoda</taxon>
        <taxon>Insecta</taxon>
        <taxon>Pterygota</taxon>
        <taxon>Neoptera</taxon>
        <taxon>Polyneoptera</taxon>
        <taxon>Dictyoptera</taxon>
        <taxon>Blattodea</taxon>
        <taxon>Blattoidea</taxon>
        <taxon>Blattidae</taxon>
        <taxon>Blattinae</taxon>
        <taxon>Periplaneta</taxon>
    </lineage>
</organism>
<name>A0ABQ8SJG2_PERAM</name>
<comment type="caution">
    <text evidence="1">The sequence shown here is derived from an EMBL/GenBank/DDBJ whole genome shotgun (WGS) entry which is preliminary data.</text>
</comment>
<sequence length="72" mass="8172">MAGLYEGDNEPLGSLKATMSKCSRVVKKILEGKMGGSRKRGRPRLRWSDDVENDLRQLGVRRWRNKALDGDI</sequence>